<feature type="transmembrane region" description="Helical" evidence="2">
    <location>
        <begin position="48"/>
        <end position="76"/>
    </location>
</feature>
<dbReference type="EMBL" id="CP025066">
    <property type="protein sequence ID" value="AUX08899.1"/>
    <property type="molecule type" value="Genomic_DNA"/>
</dbReference>
<keyword evidence="2" id="KW-0472">Membrane</keyword>
<dbReference type="RefSeq" id="WP_119816599.1">
    <property type="nucleotide sequence ID" value="NZ_CP025066.1"/>
</dbReference>
<evidence type="ECO:0000313" key="4">
    <source>
        <dbReference type="Proteomes" id="UP000263012"/>
    </source>
</evidence>
<keyword evidence="2" id="KW-0812">Transmembrane</keyword>
<evidence type="ECO:0000313" key="3">
    <source>
        <dbReference type="EMBL" id="AUX08899.1"/>
    </source>
</evidence>
<dbReference type="NCBIfam" id="NF009314">
    <property type="entry name" value="PRK12674.1-2"/>
    <property type="match status" value="1"/>
</dbReference>
<feature type="region of interest" description="Disordered" evidence="1">
    <location>
        <begin position="101"/>
        <end position="131"/>
    </location>
</feature>
<dbReference type="PANTHER" id="PTHR34703">
    <property type="entry name" value="ANTIPORTER SUBUNIT MNHG2-RELATED"/>
    <property type="match status" value="1"/>
</dbReference>
<gene>
    <name evidence="3" type="primary">mrpG</name>
    <name evidence="3" type="ORF">AArcSl_1267</name>
</gene>
<dbReference type="GeneID" id="37877615"/>
<keyword evidence="2" id="KW-1133">Transmembrane helix</keyword>
<dbReference type="GO" id="GO:0015385">
    <property type="term" value="F:sodium:proton antiporter activity"/>
    <property type="evidence" value="ECO:0007669"/>
    <property type="project" value="TreeGrafter"/>
</dbReference>
<reference evidence="4" key="1">
    <citation type="submission" date="2017-11" db="EMBL/GenBank/DDBJ databases">
        <title>Phenotypic and genomic properties of facultatively anaerobic sulfur-reducing natronoarchaea from hypersaline soda lakes.</title>
        <authorList>
            <person name="Sorokin D.Y."/>
            <person name="Kublanov I.V."/>
            <person name="Roman P."/>
            <person name="Sinninghe Damste J.S."/>
            <person name="Golyshin P.N."/>
            <person name="Rojo D."/>
            <person name="Ciordia S."/>
            <person name="Mena M.D.C."/>
            <person name="Ferrer M."/>
            <person name="Messina E."/>
            <person name="Smedile F."/>
            <person name="La Spada G."/>
            <person name="La Cono V."/>
            <person name="Yakimov M.M."/>
        </authorList>
    </citation>
    <scope>NUCLEOTIDE SEQUENCE [LARGE SCALE GENOMIC DNA]</scope>
    <source>
        <strain evidence="4">AArc-Sl</strain>
    </source>
</reference>
<evidence type="ECO:0000256" key="1">
    <source>
        <dbReference type="SAM" id="MobiDB-lite"/>
    </source>
</evidence>
<feature type="transmembrane region" description="Helical" evidence="2">
    <location>
        <begin position="6"/>
        <end position="27"/>
    </location>
</feature>
<organism evidence="3 4">
    <name type="scientific">Halalkaliarchaeum desulfuricum</name>
    <dbReference type="NCBI Taxonomy" id="2055893"/>
    <lineage>
        <taxon>Archaea</taxon>
        <taxon>Methanobacteriati</taxon>
        <taxon>Methanobacteriota</taxon>
        <taxon>Stenosarchaea group</taxon>
        <taxon>Halobacteria</taxon>
        <taxon>Halobacteriales</taxon>
        <taxon>Haloferacaceae</taxon>
        <taxon>Halalkaliarchaeum</taxon>
    </lineage>
</organism>
<dbReference type="KEGG" id="hdf:AArcSl_1267"/>
<dbReference type="Pfam" id="PF03334">
    <property type="entry name" value="PhaG_MnhG_YufB"/>
    <property type="match status" value="1"/>
</dbReference>
<accession>A0A343TIH7</accession>
<protein>
    <submittedName>
        <fullName evidence="3">Multicomponent Na+:H+ antiporter subunit G</fullName>
    </submittedName>
</protein>
<proteinExistence type="predicted"/>
<evidence type="ECO:0000256" key="2">
    <source>
        <dbReference type="SAM" id="Phobius"/>
    </source>
</evidence>
<name>A0A343TIH7_9EURY</name>
<keyword evidence="4" id="KW-1185">Reference proteome</keyword>
<dbReference type="InterPro" id="IPR005133">
    <property type="entry name" value="PhaG_MnhG_YufB"/>
</dbReference>
<dbReference type="AlphaFoldDB" id="A0A343TIH7"/>
<dbReference type="Proteomes" id="UP000263012">
    <property type="component" value="Chromosome"/>
</dbReference>
<dbReference type="NCBIfam" id="TIGR01300">
    <property type="entry name" value="CPA3_mnhG_phaG"/>
    <property type="match status" value="1"/>
</dbReference>
<dbReference type="OrthoDB" id="19138at2157"/>
<sequence>MTVQTAVVIGLTVAAVFFTFVGAVGLLRLPDIYTRAHAAAKADTLGAGFAVAAAAVHFGVQYVVVKVLLLLVFIYITNPTASHAISRAAYLQDAPVWSRAEDGSGELISPRADEHRAETGVQSADGGETEP</sequence>
<dbReference type="PANTHER" id="PTHR34703:SF1">
    <property type="entry name" value="ANTIPORTER SUBUNIT MNHG2-RELATED"/>
    <property type="match status" value="1"/>
</dbReference>